<evidence type="ECO:0000256" key="1">
    <source>
        <dbReference type="SAM" id="MobiDB-lite"/>
    </source>
</evidence>
<sequence length="72" mass="7928">MGNDRDDSMNRVGERLQESELESDDAARCTEAVTDAIAASLTMGERENLIAQLDSELQSLFEGVAVDQDEHE</sequence>
<reference evidence="2 3" key="1">
    <citation type="journal article" date="2014" name="PLoS Genet.">
        <title>Phylogenetically driven sequencing of extremely halophilic archaea reveals strategies for static and dynamic osmo-response.</title>
        <authorList>
            <person name="Becker E.A."/>
            <person name="Seitzer P.M."/>
            <person name="Tritt A."/>
            <person name="Larsen D."/>
            <person name="Krusor M."/>
            <person name="Yao A.I."/>
            <person name="Wu D."/>
            <person name="Madern D."/>
            <person name="Eisen J.A."/>
            <person name="Darling A.E."/>
            <person name="Facciotti M.T."/>
        </authorList>
    </citation>
    <scope>NUCLEOTIDE SEQUENCE [LARGE SCALE GENOMIC DNA]</scope>
    <source>
        <strain evidence="3">ATCC 43099 / DSM 3394 / CCM 3739 / CIP 104546 / IAM 13178 / JCM 8861 / NBRC 102185 / NCIMB 2190 / MS3</strain>
    </source>
</reference>
<dbReference type="Gene3D" id="1.10.490.110">
    <property type="entry name" value="Uncharacterized conserved protein DUF2267"/>
    <property type="match status" value="1"/>
</dbReference>
<evidence type="ECO:0000313" key="2">
    <source>
        <dbReference type="EMBL" id="ELY31085.1"/>
    </source>
</evidence>
<dbReference type="Proteomes" id="UP000011543">
    <property type="component" value="Unassembled WGS sequence"/>
</dbReference>
<dbReference type="EMBL" id="AOHS01000028">
    <property type="protein sequence ID" value="ELY31085.1"/>
    <property type="molecule type" value="Genomic_DNA"/>
</dbReference>
<gene>
    <name evidence="2" type="ORF">C500_07171</name>
</gene>
<feature type="compositionally biased region" description="Basic and acidic residues" evidence="1">
    <location>
        <begin position="1"/>
        <end position="18"/>
    </location>
</feature>
<proteinExistence type="predicted"/>
<organism evidence="2 3">
    <name type="scientific">Natrialba magadii (strain ATCC 43099 / DSM 3394 / CCM 3739 / CIP 104546 / IAM 13178 / JCM 8861 / NBRC 102185 / NCIMB 2190 / MS3)</name>
    <name type="common">Natronobacterium magadii</name>
    <dbReference type="NCBI Taxonomy" id="547559"/>
    <lineage>
        <taxon>Archaea</taxon>
        <taxon>Methanobacteriati</taxon>
        <taxon>Methanobacteriota</taxon>
        <taxon>Stenosarchaea group</taxon>
        <taxon>Halobacteria</taxon>
        <taxon>Halobacteriales</taxon>
        <taxon>Natrialbaceae</taxon>
        <taxon>Natrialba</taxon>
    </lineage>
</organism>
<dbReference type="AlphaFoldDB" id="L9V1M1"/>
<dbReference type="InterPro" id="IPR038282">
    <property type="entry name" value="DUF2267_sf"/>
</dbReference>
<dbReference type="PATRIC" id="fig|547559.17.peg.1398"/>
<name>L9V1M1_NATMM</name>
<accession>L9V1M1</accession>
<comment type="caution">
    <text evidence="2">The sequence shown here is derived from an EMBL/GenBank/DDBJ whole genome shotgun (WGS) entry which is preliminary data.</text>
</comment>
<evidence type="ECO:0000313" key="3">
    <source>
        <dbReference type="Proteomes" id="UP000011543"/>
    </source>
</evidence>
<feature type="region of interest" description="Disordered" evidence="1">
    <location>
        <begin position="1"/>
        <end position="27"/>
    </location>
</feature>
<protein>
    <submittedName>
        <fullName evidence="2">Uncharacterized protein</fullName>
    </submittedName>
</protein>